<name>A0ABW6GRM2_9ACTN</name>
<dbReference type="CDD" id="cd11532">
    <property type="entry name" value="NTP-PPase_COG4997"/>
    <property type="match status" value="1"/>
</dbReference>
<dbReference type="SUPFAM" id="SSF101386">
    <property type="entry name" value="all-alpha NTP pyrophosphatases"/>
    <property type="match status" value="1"/>
</dbReference>
<dbReference type="EMBL" id="JBHYPX010000059">
    <property type="protein sequence ID" value="MFE1355406.1"/>
    <property type="molecule type" value="Genomic_DNA"/>
</dbReference>
<protein>
    <submittedName>
        <fullName evidence="1">Nucleoside triphosphate pyrophosphohydrolase</fullName>
    </submittedName>
</protein>
<organism evidence="1 2">
    <name type="scientific">Kitasatospora phosalacinea</name>
    <dbReference type="NCBI Taxonomy" id="2065"/>
    <lineage>
        <taxon>Bacteria</taxon>
        <taxon>Bacillati</taxon>
        <taxon>Actinomycetota</taxon>
        <taxon>Actinomycetes</taxon>
        <taxon>Kitasatosporales</taxon>
        <taxon>Streptomycetaceae</taxon>
        <taxon>Kitasatospora</taxon>
    </lineage>
</organism>
<gene>
    <name evidence="1" type="ORF">ACFW6T_25785</name>
</gene>
<sequence>MPPAERPEGKLVRDGVPEIIRASGAHPRFYAADGPEYLERLGAKLCEEAEEARTAPPGELLEELADVLEVLHALAAAHGADFARVEQLRRDKAAARGGFTDRIVWTGNE</sequence>
<accession>A0ABW6GRM2</accession>
<comment type="caution">
    <text evidence="1">The sequence shown here is derived from an EMBL/GenBank/DDBJ whole genome shotgun (WGS) entry which is preliminary data.</text>
</comment>
<keyword evidence="2" id="KW-1185">Reference proteome</keyword>
<evidence type="ECO:0000313" key="1">
    <source>
        <dbReference type="EMBL" id="MFE1355406.1"/>
    </source>
</evidence>
<dbReference type="Proteomes" id="UP001599542">
    <property type="component" value="Unassembled WGS sequence"/>
</dbReference>
<dbReference type="RefSeq" id="WP_380314702.1">
    <property type="nucleotide sequence ID" value="NZ_JBHYPW010000001.1"/>
</dbReference>
<evidence type="ECO:0000313" key="2">
    <source>
        <dbReference type="Proteomes" id="UP001599542"/>
    </source>
</evidence>
<reference evidence="1 2" key="1">
    <citation type="submission" date="2024-09" db="EMBL/GenBank/DDBJ databases">
        <title>The Natural Products Discovery Center: Release of the First 8490 Sequenced Strains for Exploring Actinobacteria Biosynthetic Diversity.</title>
        <authorList>
            <person name="Kalkreuter E."/>
            <person name="Kautsar S.A."/>
            <person name="Yang D."/>
            <person name="Bader C.D."/>
            <person name="Teijaro C.N."/>
            <person name="Fluegel L."/>
            <person name="Davis C.M."/>
            <person name="Simpson J.R."/>
            <person name="Lauterbach L."/>
            <person name="Steele A.D."/>
            <person name="Gui C."/>
            <person name="Meng S."/>
            <person name="Li G."/>
            <person name="Viehrig K."/>
            <person name="Ye F."/>
            <person name="Su P."/>
            <person name="Kiefer A.F."/>
            <person name="Nichols A."/>
            <person name="Cepeda A.J."/>
            <person name="Yan W."/>
            <person name="Fan B."/>
            <person name="Jiang Y."/>
            <person name="Adhikari A."/>
            <person name="Zheng C.-J."/>
            <person name="Schuster L."/>
            <person name="Cowan T.M."/>
            <person name="Smanski M.J."/>
            <person name="Chevrette M.G."/>
            <person name="De Carvalho L.P.S."/>
            <person name="Shen B."/>
        </authorList>
    </citation>
    <scope>NUCLEOTIDE SEQUENCE [LARGE SCALE GENOMIC DNA]</scope>
    <source>
        <strain evidence="1 2">NPDC058753</strain>
    </source>
</reference>
<dbReference type="InterPro" id="IPR038735">
    <property type="entry name" value="MSMEG_1276-like_NTP-PPase_dom"/>
</dbReference>
<proteinExistence type="predicted"/>